<dbReference type="EMBL" id="UESZ01000001">
    <property type="protein sequence ID" value="SSA34064.1"/>
    <property type="molecule type" value="Genomic_DNA"/>
</dbReference>
<dbReference type="AlphaFoldDB" id="A0A2Y8ZQE0"/>
<keyword evidence="2" id="KW-1185">Reference proteome</keyword>
<gene>
    <name evidence="1" type="ORF">SAMN04489750_1365</name>
</gene>
<reference evidence="2" key="1">
    <citation type="submission" date="2016-10" db="EMBL/GenBank/DDBJ databases">
        <authorList>
            <person name="Varghese N."/>
            <person name="Submissions S."/>
        </authorList>
    </citation>
    <scope>NUCLEOTIDE SEQUENCE [LARGE SCALE GENOMIC DNA]</scope>
    <source>
        <strain evidence="2">DSM 22951</strain>
    </source>
</reference>
<evidence type="ECO:0000313" key="1">
    <source>
        <dbReference type="EMBL" id="SSA34064.1"/>
    </source>
</evidence>
<accession>A0A2Y8ZQE0</accession>
<organism evidence="1 2">
    <name type="scientific">Branchiibius hedensis</name>
    <dbReference type="NCBI Taxonomy" id="672460"/>
    <lineage>
        <taxon>Bacteria</taxon>
        <taxon>Bacillati</taxon>
        <taxon>Actinomycetota</taxon>
        <taxon>Actinomycetes</taxon>
        <taxon>Micrococcales</taxon>
        <taxon>Dermacoccaceae</taxon>
        <taxon>Branchiibius</taxon>
    </lineage>
</organism>
<name>A0A2Y8ZQE0_9MICO</name>
<sequence length="127" mass="14768">MYGEWFGRPLDNQHTIVDVSVENGDVLVLSFNEGEALHVWSPQLLTTDPYQLRIDRADQVRWDWYSYGSPQVEANHQWIDHRVESRDSDGLWLVSEKGHRKSRRRVSDDVPAVSIASWLGRVGHDRD</sequence>
<protein>
    <submittedName>
        <fullName evidence="1">Uncharacterized protein</fullName>
    </submittedName>
</protein>
<proteinExistence type="predicted"/>
<evidence type="ECO:0000313" key="2">
    <source>
        <dbReference type="Proteomes" id="UP000250028"/>
    </source>
</evidence>
<dbReference type="Proteomes" id="UP000250028">
    <property type="component" value="Unassembled WGS sequence"/>
</dbReference>